<organism evidence="8">
    <name type="scientific">Oryza barthii</name>
    <dbReference type="NCBI Taxonomy" id="65489"/>
    <lineage>
        <taxon>Eukaryota</taxon>
        <taxon>Viridiplantae</taxon>
        <taxon>Streptophyta</taxon>
        <taxon>Embryophyta</taxon>
        <taxon>Tracheophyta</taxon>
        <taxon>Spermatophyta</taxon>
        <taxon>Magnoliopsida</taxon>
        <taxon>Liliopsida</taxon>
        <taxon>Poales</taxon>
        <taxon>Poaceae</taxon>
        <taxon>BOP clade</taxon>
        <taxon>Oryzoideae</taxon>
        <taxon>Oryzeae</taxon>
        <taxon>Oryzinae</taxon>
        <taxon>Oryza</taxon>
    </lineage>
</organism>
<feature type="domain" description="Myb-like" evidence="6">
    <location>
        <begin position="80"/>
        <end position="135"/>
    </location>
</feature>
<keyword evidence="9" id="KW-1185">Reference proteome</keyword>
<evidence type="ECO:0000259" key="6">
    <source>
        <dbReference type="PROSITE" id="PS50090"/>
    </source>
</evidence>
<feature type="region of interest" description="Disordered" evidence="5">
    <location>
        <begin position="139"/>
        <end position="183"/>
    </location>
</feature>
<dbReference type="EnsemblPlants" id="OBART02G29520.1">
    <property type="protein sequence ID" value="OBART02G29520.1"/>
    <property type="gene ID" value="OBART02G29520"/>
</dbReference>
<evidence type="ECO:0000256" key="1">
    <source>
        <dbReference type="ARBA" id="ARBA00004123"/>
    </source>
</evidence>
<protein>
    <submittedName>
        <fullName evidence="8">Uncharacterized protein</fullName>
    </submittedName>
</protein>
<dbReference type="Gramene" id="OBART02G29520.1">
    <property type="protein sequence ID" value="OBART02G29520.1"/>
    <property type="gene ID" value="OBART02G29520"/>
</dbReference>
<feature type="compositionally biased region" description="Low complexity" evidence="5">
    <location>
        <begin position="153"/>
        <end position="170"/>
    </location>
</feature>
<dbReference type="InterPro" id="IPR044636">
    <property type="entry name" value="RADIALIS-like"/>
</dbReference>
<dbReference type="PANTHER" id="PTHR43952:SF57">
    <property type="entry name" value="OS02G0706400 PROTEIN"/>
    <property type="match status" value="1"/>
</dbReference>
<evidence type="ECO:0000313" key="8">
    <source>
        <dbReference type="EnsemblPlants" id="OBART02G29520.1"/>
    </source>
</evidence>
<evidence type="ECO:0000313" key="9">
    <source>
        <dbReference type="Proteomes" id="UP000026960"/>
    </source>
</evidence>
<dbReference type="InterPro" id="IPR017884">
    <property type="entry name" value="SANT_dom"/>
</dbReference>
<dbReference type="GO" id="GO:0003700">
    <property type="term" value="F:DNA-binding transcription factor activity"/>
    <property type="evidence" value="ECO:0007669"/>
    <property type="project" value="InterPro"/>
</dbReference>
<dbReference type="PANTHER" id="PTHR43952">
    <property type="entry name" value="MYB FAMILY TRANSCRIPTION FACTOR-RELATED"/>
    <property type="match status" value="1"/>
</dbReference>
<proteinExistence type="predicted"/>
<dbReference type="InterPro" id="IPR009057">
    <property type="entry name" value="Homeodomain-like_sf"/>
</dbReference>
<keyword evidence="3" id="KW-0804">Transcription</keyword>
<name>A0A0D3F9G8_9ORYZ</name>
<reference evidence="8" key="2">
    <citation type="submission" date="2015-03" db="UniProtKB">
        <authorList>
            <consortium name="EnsemblPlants"/>
        </authorList>
    </citation>
    <scope>IDENTIFICATION</scope>
</reference>
<dbReference type="FunFam" id="1.10.10.60:FF:000154">
    <property type="entry name" value="Transcription factor SRM1"/>
    <property type="match status" value="1"/>
</dbReference>
<evidence type="ECO:0000256" key="3">
    <source>
        <dbReference type="ARBA" id="ARBA00023163"/>
    </source>
</evidence>
<reference evidence="8" key="1">
    <citation type="journal article" date="2009" name="Rice">
        <title>De Novo Next Generation Sequencing of Plant Genomes.</title>
        <authorList>
            <person name="Rounsley S."/>
            <person name="Marri P.R."/>
            <person name="Yu Y."/>
            <person name="He R."/>
            <person name="Sisneros N."/>
            <person name="Goicoechea J.L."/>
            <person name="Lee S.J."/>
            <person name="Angelova A."/>
            <person name="Kudrna D."/>
            <person name="Luo M."/>
            <person name="Affourtit J."/>
            <person name="Desany B."/>
            <person name="Knight J."/>
            <person name="Niazi F."/>
            <person name="Egholm M."/>
            <person name="Wing R.A."/>
        </authorList>
    </citation>
    <scope>NUCLEOTIDE SEQUENCE [LARGE SCALE GENOMIC DNA]</scope>
    <source>
        <strain evidence="8">cv. IRGC 105608</strain>
    </source>
</reference>
<evidence type="ECO:0000256" key="5">
    <source>
        <dbReference type="SAM" id="MobiDB-lite"/>
    </source>
</evidence>
<keyword evidence="2" id="KW-0805">Transcription regulation</keyword>
<sequence length="183" mass="20427">MGEGMEVGISYDLAAENEITGPMIRPYVPTCCLHKIGPIVPCKKKETSEPRDQLDLILVTFVFADATDVKEPNKPILLPPARRMSSSWTTKQNKVFERALAIYDRDTPDRWQNVARAVGGGKSVDDVKRHYEKLIKDVDRIDSTGGHQGSHYNSSNASSSSSSSSNSRGSANEDQRRRYHNFQ</sequence>
<feature type="domain" description="SANT" evidence="7">
    <location>
        <begin position="83"/>
        <end position="139"/>
    </location>
</feature>
<dbReference type="eggNOG" id="KOG0724">
    <property type="taxonomic scope" value="Eukaryota"/>
</dbReference>
<dbReference type="STRING" id="65489.A0A0D3F9G8"/>
<dbReference type="SUPFAM" id="SSF46689">
    <property type="entry name" value="Homeodomain-like"/>
    <property type="match status" value="1"/>
</dbReference>
<dbReference type="PROSITE" id="PS51293">
    <property type="entry name" value="SANT"/>
    <property type="match status" value="1"/>
</dbReference>
<dbReference type="Gene3D" id="1.10.10.60">
    <property type="entry name" value="Homeodomain-like"/>
    <property type="match status" value="1"/>
</dbReference>
<dbReference type="InterPro" id="IPR001005">
    <property type="entry name" value="SANT/Myb"/>
</dbReference>
<accession>A0A0D3F9G8</accession>
<evidence type="ECO:0000256" key="2">
    <source>
        <dbReference type="ARBA" id="ARBA00023015"/>
    </source>
</evidence>
<dbReference type="AlphaFoldDB" id="A0A0D3F9G8"/>
<dbReference type="Proteomes" id="UP000026960">
    <property type="component" value="Chromosome 2"/>
</dbReference>
<dbReference type="PaxDb" id="65489-OBART02G29520.1"/>
<keyword evidence="4" id="KW-0539">Nucleus</keyword>
<dbReference type="CDD" id="cd00167">
    <property type="entry name" value="SANT"/>
    <property type="match status" value="1"/>
</dbReference>
<dbReference type="SMART" id="SM00717">
    <property type="entry name" value="SANT"/>
    <property type="match status" value="1"/>
</dbReference>
<dbReference type="PROSITE" id="PS50090">
    <property type="entry name" value="MYB_LIKE"/>
    <property type="match status" value="1"/>
</dbReference>
<dbReference type="HOGENOM" id="CLU_1589050_0_0_1"/>
<dbReference type="Pfam" id="PF23082">
    <property type="entry name" value="Myb_DNA-binding_2"/>
    <property type="match status" value="1"/>
</dbReference>
<evidence type="ECO:0000259" key="7">
    <source>
        <dbReference type="PROSITE" id="PS51293"/>
    </source>
</evidence>
<dbReference type="GO" id="GO:0005634">
    <property type="term" value="C:nucleus"/>
    <property type="evidence" value="ECO:0007669"/>
    <property type="project" value="UniProtKB-SubCell"/>
</dbReference>
<evidence type="ECO:0000256" key="4">
    <source>
        <dbReference type="ARBA" id="ARBA00023242"/>
    </source>
</evidence>
<comment type="subcellular location">
    <subcellularLocation>
        <location evidence="1">Nucleus</location>
    </subcellularLocation>
</comment>